<dbReference type="Pfam" id="PF00085">
    <property type="entry name" value="Thioredoxin"/>
    <property type="match status" value="1"/>
</dbReference>
<dbReference type="EMBL" id="QUAH01000008">
    <property type="protein sequence ID" value="RFT15582.1"/>
    <property type="molecule type" value="Genomic_DNA"/>
</dbReference>
<dbReference type="Proteomes" id="UP000257323">
    <property type="component" value="Unassembled WGS sequence"/>
</dbReference>
<dbReference type="CDD" id="cd02947">
    <property type="entry name" value="TRX_family"/>
    <property type="match status" value="1"/>
</dbReference>
<name>A0A3E2BLP9_9BACT</name>
<dbReference type="SUPFAM" id="SSF52833">
    <property type="entry name" value="Thioredoxin-like"/>
    <property type="match status" value="1"/>
</dbReference>
<dbReference type="PANTHER" id="PTHR45663:SF11">
    <property type="entry name" value="GEO12009P1"/>
    <property type="match status" value="1"/>
</dbReference>
<organism evidence="2 3">
    <name type="scientific">Candidatus Saccharicenans subterraneus</name>
    <dbReference type="NCBI Taxonomy" id="2508984"/>
    <lineage>
        <taxon>Bacteria</taxon>
        <taxon>Candidatus Aminicenantota</taxon>
        <taxon>Candidatus Aminicenantia</taxon>
        <taxon>Candidatus Aminicenantales</taxon>
        <taxon>Candidatus Saccharicenantaceae</taxon>
        <taxon>Candidatus Saccharicenans</taxon>
    </lineage>
</organism>
<dbReference type="InterPro" id="IPR036249">
    <property type="entry name" value="Thioredoxin-like_sf"/>
</dbReference>
<dbReference type="InterPro" id="IPR013766">
    <property type="entry name" value="Thioredoxin_domain"/>
</dbReference>
<dbReference type="AlphaFoldDB" id="A0A3E2BLP9"/>
<dbReference type="PROSITE" id="PS51352">
    <property type="entry name" value="THIOREDOXIN_2"/>
    <property type="match status" value="1"/>
</dbReference>
<comment type="caution">
    <text evidence="2">The sequence shown here is derived from an EMBL/GenBank/DDBJ whole genome shotgun (WGS) entry which is preliminary data.</text>
</comment>
<protein>
    <submittedName>
        <fullName evidence="2">Thioredoxin</fullName>
    </submittedName>
</protein>
<reference evidence="2 3" key="1">
    <citation type="submission" date="2018-08" db="EMBL/GenBank/DDBJ databases">
        <title>Genome analysis of the thermophilic bacterium of the candidate phylum Aminicenantes from deep subsurface aquifer revealed its physiology and ecological role.</title>
        <authorList>
            <person name="Kadnikov V.V."/>
            <person name="Mardanov A.V."/>
            <person name="Beletsky A.V."/>
            <person name="Karnachuk O.V."/>
            <person name="Ravin N.V."/>
        </authorList>
    </citation>
    <scope>NUCLEOTIDE SEQUENCE [LARGE SCALE GENOMIC DNA]</scope>
    <source>
        <strain evidence="2">BY38</strain>
    </source>
</reference>
<evidence type="ECO:0000313" key="3">
    <source>
        <dbReference type="Proteomes" id="UP000257323"/>
    </source>
</evidence>
<proteinExistence type="predicted"/>
<dbReference type="GO" id="GO:0005737">
    <property type="term" value="C:cytoplasm"/>
    <property type="evidence" value="ECO:0007669"/>
    <property type="project" value="TreeGrafter"/>
</dbReference>
<evidence type="ECO:0000313" key="2">
    <source>
        <dbReference type="EMBL" id="RFT15582.1"/>
    </source>
</evidence>
<dbReference type="PANTHER" id="PTHR45663">
    <property type="entry name" value="GEO12009P1"/>
    <property type="match status" value="1"/>
</dbReference>
<dbReference type="Gene3D" id="2.30.30.380">
    <property type="entry name" value="Zn-finger domain of Sec23/24"/>
    <property type="match status" value="1"/>
</dbReference>
<feature type="domain" description="Thioredoxin" evidence="1">
    <location>
        <begin position="49"/>
        <end position="157"/>
    </location>
</feature>
<evidence type="ECO:0000259" key="1">
    <source>
        <dbReference type="PROSITE" id="PS51352"/>
    </source>
</evidence>
<gene>
    <name evidence="2" type="ORF">OP8BY_0230</name>
</gene>
<accession>A0A3E2BLP9</accession>
<dbReference type="GO" id="GO:0015035">
    <property type="term" value="F:protein-disulfide reductase activity"/>
    <property type="evidence" value="ECO:0007669"/>
    <property type="project" value="TreeGrafter"/>
</dbReference>
<dbReference type="Gene3D" id="3.40.30.10">
    <property type="entry name" value="Glutaredoxin"/>
    <property type="match status" value="1"/>
</dbReference>
<sequence>MLKIYKNYLATMGDRKIKVSCFQCGQTNYYPEDAGHKTVVCGRCRNPLPRPGDVVSVNSAQAVNLISHSSLPVLVDFYSDSCGPCLLMAPILDRLARRRAGELMVVKVDVERHQDLAAQLGITAVPTFIVFHRNAERGRVSGAMGEMDFSLWVARLA</sequence>